<evidence type="ECO:0000259" key="1">
    <source>
        <dbReference type="Pfam" id="PF04773"/>
    </source>
</evidence>
<evidence type="ECO:0000313" key="3">
    <source>
        <dbReference type="Proteomes" id="UP000625316"/>
    </source>
</evidence>
<feature type="domain" description="FecR protein" evidence="1">
    <location>
        <begin position="48"/>
        <end position="149"/>
    </location>
</feature>
<proteinExistence type="predicted"/>
<organism evidence="2 3">
    <name type="scientific">Romeriopsis navalis LEGE 11480</name>
    <dbReference type="NCBI Taxonomy" id="2777977"/>
    <lineage>
        <taxon>Bacteria</taxon>
        <taxon>Bacillati</taxon>
        <taxon>Cyanobacteriota</taxon>
        <taxon>Cyanophyceae</taxon>
        <taxon>Leptolyngbyales</taxon>
        <taxon>Leptolyngbyaceae</taxon>
        <taxon>Romeriopsis</taxon>
        <taxon>Romeriopsis navalis</taxon>
    </lineage>
</organism>
<evidence type="ECO:0000313" key="2">
    <source>
        <dbReference type="EMBL" id="MBE9031931.1"/>
    </source>
</evidence>
<dbReference type="EMBL" id="JADEXQ010000081">
    <property type="protein sequence ID" value="MBE9031931.1"/>
    <property type="molecule type" value="Genomic_DNA"/>
</dbReference>
<dbReference type="InterPro" id="IPR006860">
    <property type="entry name" value="FecR"/>
</dbReference>
<name>A0A928VS24_9CYAN</name>
<dbReference type="RefSeq" id="WP_264326757.1">
    <property type="nucleotide sequence ID" value="NZ_JADEXQ010000081.1"/>
</dbReference>
<dbReference type="PANTHER" id="PTHR38731:SF1">
    <property type="entry name" value="FECR PROTEIN DOMAIN-CONTAINING PROTEIN"/>
    <property type="match status" value="1"/>
</dbReference>
<dbReference type="Pfam" id="PF04773">
    <property type="entry name" value="FecR"/>
    <property type="match status" value="1"/>
</dbReference>
<dbReference type="PANTHER" id="PTHR38731">
    <property type="entry name" value="LIPL45-RELATED LIPOPROTEIN-RELATED"/>
    <property type="match status" value="1"/>
</dbReference>
<protein>
    <submittedName>
        <fullName evidence="2">FecR domain-containing protein</fullName>
    </submittedName>
</protein>
<dbReference type="AlphaFoldDB" id="A0A928VS24"/>
<gene>
    <name evidence="2" type="ORF">IQ266_19530</name>
</gene>
<dbReference type="Proteomes" id="UP000625316">
    <property type="component" value="Unassembled WGS sequence"/>
</dbReference>
<comment type="caution">
    <text evidence="2">The sequence shown here is derived from an EMBL/GenBank/DDBJ whole genome shotgun (WGS) entry which is preliminary data.</text>
</comment>
<reference evidence="2" key="1">
    <citation type="submission" date="2020-10" db="EMBL/GenBank/DDBJ databases">
        <authorList>
            <person name="Castelo-Branco R."/>
            <person name="Eusebio N."/>
            <person name="Adriana R."/>
            <person name="Vieira A."/>
            <person name="Brugerolle De Fraissinette N."/>
            <person name="Rezende De Castro R."/>
            <person name="Schneider M.P."/>
            <person name="Vasconcelos V."/>
            <person name="Leao P.N."/>
        </authorList>
    </citation>
    <scope>NUCLEOTIDE SEQUENCE</scope>
    <source>
        <strain evidence="2">LEGE 11480</strain>
    </source>
</reference>
<accession>A0A928VS24</accession>
<sequence>MAQRPIRVRVKRELTLKNLSGNVNFKPRQQDWRRARPNEKITAVGEQVKTGKRSTVSLMMDVGIGSIQVAPTTLIQLRGISINPDQSRISLFYMPYGSARLKLRRFTNPNTRFELNTPAGVSGVRGTEFGIAVQPSGKTSVAVLDGRVNTSAQGEDVDVDAGFQNFTIPGEPPSPPVPLNNDTSLSYQLEKRIVRQVRRLTWVGQVDPVNIVSVNGEVVDTDREGKFRYPIQLRSFPKLSVLVQTPLGKEKNYDLRLMR</sequence>
<keyword evidence="3" id="KW-1185">Reference proteome</keyword>
<dbReference type="Gene3D" id="2.60.120.1440">
    <property type="match status" value="1"/>
</dbReference>